<gene>
    <name evidence="12" type="ORF">J2S41_003147</name>
</gene>
<accession>A0AAE3YQA6</accession>
<feature type="compositionally biased region" description="Low complexity" evidence="11">
    <location>
        <begin position="148"/>
        <end position="158"/>
    </location>
</feature>
<comment type="catalytic activity">
    <reaction evidence="1 10">
        <text>Eliminative cleavage of (1-&gt;4)-alpha-D-galacturonan to give oligosaccharides with 4-deoxy-alpha-D-galact-4-enuronosyl groups at their non-reducing ends.</text>
        <dbReference type="EC" id="4.2.2.2"/>
    </reaction>
</comment>
<protein>
    <recommendedName>
        <fullName evidence="5 10">Pectate lyase</fullName>
        <ecNumber evidence="5 10">4.2.2.2</ecNumber>
    </recommendedName>
</protein>
<evidence type="ECO:0000256" key="8">
    <source>
        <dbReference type="ARBA" id="ARBA00022837"/>
    </source>
</evidence>
<keyword evidence="6 10" id="KW-0964">Secreted</keyword>
<evidence type="ECO:0000256" key="6">
    <source>
        <dbReference type="ARBA" id="ARBA00022525"/>
    </source>
</evidence>
<comment type="similarity">
    <text evidence="4 10">Belongs to the polysaccharide lyase 3 family.</text>
</comment>
<reference evidence="12" key="1">
    <citation type="submission" date="2023-07" db="EMBL/GenBank/DDBJ databases">
        <title>Sequencing the genomes of 1000 actinobacteria strains.</title>
        <authorList>
            <person name="Klenk H.-P."/>
        </authorList>
    </citation>
    <scope>NUCLEOTIDE SEQUENCE</scope>
    <source>
        <strain evidence="12">DSM 44707</strain>
    </source>
</reference>
<evidence type="ECO:0000256" key="1">
    <source>
        <dbReference type="ARBA" id="ARBA00000695"/>
    </source>
</evidence>
<dbReference type="Pfam" id="PF03211">
    <property type="entry name" value="Pectate_lyase"/>
    <property type="match status" value="1"/>
</dbReference>
<comment type="subcellular location">
    <subcellularLocation>
        <location evidence="3 10">Secreted</location>
    </subcellularLocation>
</comment>
<dbReference type="Proteomes" id="UP001183643">
    <property type="component" value="Unassembled WGS sequence"/>
</dbReference>
<dbReference type="GO" id="GO:0030570">
    <property type="term" value="F:pectate lyase activity"/>
    <property type="evidence" value="ECO:0007669"/>
    <property type="project" value="UniProtKB-UniRule"/>
</dbReference>
<sequence>MTGSAIAAVGAAVMLSLPQAWAADGNLSLGGGADGSSKAGGTSYGNVKDGSTSTYWSPSGATGYVSVKWSSATSVNRVVIQQASGGGSITGWRLLNADSGAVLASGSGSPGTISFAATSLKKVTLDITGASSAPRIAEFETYSGGGSTPTTAPTTGGPVPTPTGGAGTPTGAWPSSAGSVSISGTVSVSGTFDGGMKTYCCIGDGGQSESQDPMFSIANGGTLQNVILGSPAGDGVHCEGTCTLRNVWWNDIGEDAATFKGTGGGTSYVIGGGARSGSDKTFQHNGNGTVSISGFYLKGSGKLYRACGNCSTSHQRHVRIDNVLLDDIDMVAGINSNWGDTATITRVTLVGSATVCGKYQGVSKGNEPSYLGEGWNDANCKVNRSDITYR</sequence>
<dbReference type="EMBL" id="JAVDYB010000001">
    <property type="protein sequence ID" value="MDR7276369.1"/>
    <property type="molecule type" value="Genomic_DNA"/>
</dbReference>
<comment type="cofactor">
    <cofactor evidence="2 10">
        <name>Ca(2+)</name>
        <dbReference type="ChEBI" id="CHEBI:29108"/>
    </cofactor>
</comment>
<dbReference type="EC" id="4.2.2.2" evidence="5 10"/>
<evidence type="ECO:0000313" key="13">
    <source>
        <dbReference type="Proteomes" id="UP001183643"/>
    </source>
</evidence>
<evidence type="ECO:0000256" key="11">
    <source>
        <dbReference type="SAM" id="MobiDB-lite"/>
    </source>
</evidence>
<evidence type="ECO:0000256" key="9">
    <source>
        <dbReference type="ARBA" id="ARBA00023239"/>
    </source>
</evidence>
<dbReference type="InterPro" id="IPR008979">
    <property type="entry name" value="Galactose-bd-like_sf"/>
</dbReference>
<feature type="region of interest" description="Disordered" evidence="11">
    <location>
        <begin position="141"/>
        <end position="179"/>
    </location>
</feature>
<dbReference type="AlphaFoldDB" id="A0AAE3YQA6"/>
<dbReference type="RefSeq" id="WP_310368443.1">
    <property type="nucleotide sequence ID" value="NZ_JAVDYB010000001.1"/>
</dbReference>
<dbReference type="PANTHER" id="PTHR33407:SF9">
    <property type="entry name" value="PECTATE LYASE F-RELATED"/>
    <property type="match status" value="1"/>
</dbReference>
<feature type="signal peptide" evidence="10">
    <location>
        <begin position="1"/>
        <end position="22"/>
    </location>
</feature>
<comment type="function">
    <text evidence="10">Catalyzes the depolymerization of both polygalacturonate and pectins of methyl esterification degree from 22 to 89%, with an endo mode of action. In contrast to the majority of pectate lyases, displays high activity on highly methylated pectins.</text>
</comment>
<comment type="caution">
    <text evidence="12">The sequence shown here is derived from an EMBL/GenBank/DDBJ whole genome shotgun (WGS) entry which is preliminary data.</text>
</comment>
<keyword evidence="13" id="KW-1185">Reference proteome</keyword>
<evidence type="ECO:0000256" key="3">
    <source>
        <dbReference type="ARBA" id="ARBA00004613"/>
    </source>
</evidence>
<proteinExistence type="inferred from homology"/>
<dbReference type="Gene3D" id="2.60.120.260">
    <property type="entry name" value="Galactose-binding domain-like"/>
    <property type="match status" value="1"/>
</dbReference>
<evidence type="ECO:0000256" key="5">
    <source>
        <dbReference type="ARBA" id="ARBA00012272"/>
    </source>
</evidence>
<dbReference type="GO" id="GO:0045490">
    <property type="term" value="P:pectin catabolic process"/>
    <property type="evidence" value="ECO:0007669"/>
    <property type="project" value="TreeGrafter"/>
</dbReference>
<organism evidence="12 13">
    <name type="scientific">Catenuloplanes atrovinosus</name>
    <dbReference type="NCBI Taxonomy" id="137266"/>
    <lineage>
        <taxon>Bacteria</taxon>
        <taxon>Bacillati</taxon>
        <taxon>Actinomycetota</taxon>
        <taxon>Actinomycetes</taxon>
        <taxon>Micromonosporales</taxon>
        <taxon>Micromonosporaceae</taxon>
        <taxon>Catenuloplanes</taxon>
    </lineage>
</organism>
<dbReference type="InterPro" id="IPR011050">
    <property type="entry name" value="Pectin_lyase_fold/virulence"/>
</dbReference>
<dbReference type="InterPro" id="IPR012334">
    <property type="entry name" value="Pectin_lyas_fold"/>
</dbReference>
<evidence type="ECO:0000256" key="10">
    <source>
        <dbReference type="RuleBase" id="RU367009"/>
    </source>
</evidence>
<feature type="compositionally biased region" description="Low complexity" evidence="11">
    <location>
        <begin position="169"/>
        <end position="179"/>
    </location>
</feature>
<evidence type="ECO:0000256" key="2">
    <source>
        <dbReference type="ARBA" id="ARBA00001913"/>
    </source>
</evidence>
<dbReference type="Gene3D" id="2.160.20.10">
    <property type="entry name" value="Single-stranded right-handed beta-helix, Pectin lyase-like"/>
    <property type="match status" value="1"/>
</dbReference>
<keyword evidence="7 10" id="KW-0732">Signal</keyword>
<dbReference type="SUPFAM" id="SSF49785">
    <property type="entry name" value="Galactose-binding domain-like"/>
    <property type="match status" value="1"/>
</dbReference>
<name>A0AAE3YQA6_9ACTN</name>
<dbReference type="SUPFAM" id="SSF51126">
    <property type="entry name" value="Pectin lyase-like"/>
    <property type="match status" value="1"/>
</dbReference>
<feature type="chain" id="PRO_5041769172" description="Pectate lyase" evidence="10">
    <location>
        <begin position="23"/>
        <end position="390"/>
    </location>
</feature>
<evidence type="ECO:0000256" key="4">
    <source>
        <dbReference type="ARBA" id="ARBA00006463"/>
    </source>
</evidence>
<keyword evidence="8 10" id="KW-0106">Calcium</keyword>
<dbReference type="GO" id="GO:0005576">
    <property type="term" value="C:extracellular region"/>
    <property type="evidence" value="ECO:0007669"/>
    <property type="project" value="UniProtKB-SubCell"/>
</dbReference>
<dbReference type="InterPro" id="IPR004898">
    <property type="entry name" value="Pectate_lyase_PlyH/PlyE-like"/>
</dbReference>
<dbReference type="PANTHER" id="PTHR33407">
    <property type="entry name" value="PECTATE LYASE F-RELATED"/>
    <property type="match status" value="1"/>
</dbReference>
<keyword evidence="9 10" id="KW-0456">Lyase</keyword>
<evidence type="ECO:0000313" key="12">
    <source>
        <dbReference type="EMBL" id="MDR7276369.1"/>
    </source>
</evidence>
<evidence type="ECO:0000256" key="7">
    <source>
        <dbReference type="ARBA" id="ARBA00022729"/>
    </source>
</evidence>